<dbReference type="RefSeq" id="WP_186931181.1">
    <property type="nucleotide sequence ID" value="NZ_JACOOJ010000041.1"/>
</dbReference>
<dbReference type="PROSITE" id="PS50293">
    <property type="entry name" value="TPR_REGION"/>
    <property type="match status" value="1"/>
</dbReference>
<protein>
    <submittedName>
        <fullName evidence="4">Tetratricopeptide repeat protein</fullName>
    </submittedName>
</protein>
<comment type="caution">
    <text evidence="4">The sequence shown here is derived from an EMBL/GenBank/DDBJ whole genome shotgun (WGS) entry which is preliminary data.</text>
</comment>
<evidence type="ECO:0000256" key="3">
    <source>
        <dbReference type="PROSITE-ProRule" id="PRU00339"/>
    </source>
</evidence>
<keyword evidence="1" id="KW-0677">Repeat</keyword>
<dbReference type="InterPro" id="IPR019734">
    <property type="entry name" value="TPR_rpt"/>
</dbReference>
<dbReference type="InterPro" id="IPR011990">
    <property type="entry name" value="TPR-like_helical_dom_sf"/>
</dbReference>
<sequence>MKKKDISRLLQRYLSGHQEGKDAYFDADEIDELLDSFEESDDYTYYDEVLALGLRLHPGNPDLQIRQCKSYVYNEDYESALVLIESIAETDNQDLDMLRLECYAMQDSYDKVIEHVEKLIADKCEYLETIFEYIAPILGDVEMTKEAHDFINRGLMLFPDNLILKDELCYNLEIEGDIKKAIEVCNELIDKNPYSNDYWFTLGRLYSINGDYEKAIEAFDFALTCDDSDEELKILKAYCLYMNENYEKAIEVYNDIATTDETRIRITPLLAECYVKLEDYEKAYALLKEQLEQNSPQEDSSTYINYIRCCVETGHDEEASDALMKASRLFPKNIRILSLLALTYLENGDEHNAMEVTERLFTALDQVEDKQQEDFESLYRAGQYLFMKGDIDKALQYYKKVLEANPEMPYMHLHMAMAYLAKGDMKHFGEHYKQTSPEELADYLKDAGLNYQGMVEHIGSKHIPPEDLTKEFLNNKDNNN</sequence>
<dbReference type="SUPFAM" id="SSF48452">
    <property type="entry name" value="TPR-like"/>
    <property type="match status" value="1"/>
</dbReference>
<dbReference type="PROSITE" id="PS50005">
    <property type="entry name" value="TPR"/>
    <property type="match status" value="2"/>
</dbReference>
<dbReference type="Gene3D" id="1.25.40.10">
    <property type="entry name" value="Tetratricopeptide repeat domain"/>
    <property type="match status" value="2"/>
</dbReference>
<dbReference type="PANTHER" id="PTHR44186:SF1">
    <property type="entry name" value="BARDET-BIEDL SYNDROME 4 PROTEIN"/>
    <property type="match status" value="1"/>
</dbReference>
<gene>
    <name evidence="4" type="ORF">H8S65_17655</name>
</gene>
<proteinExistence type="predicted"/>
<accession>A0ABR7DT03</accession>
<dbReference type="Pfam" id="PF12895">
    <property type="entry name" value="ANAPC3"/>
    <property type="match status" value="1"/>
</dbReference>
<evidence type="ECO:0000256" key="2">
    <source>
        <dbReference type="ARBA" id="ARBA00022803"/>
    </source>
</evidence>
<name>A0ABR7DT03_9BACT</name>
<dbReference type="Proteomes" id="UP000651475">
    <property type="component" value="Unassembled WGS sequence"/>
</dbReference>
<dbReference type="Pfam" id="PF14559">
    <property type="entry name" value="TPR_19"/>
    <property type="match status" value="2"/>
</dbReference>
<evidence type="ECO:0000256" key="1">
    <source>
        <dbReference type="ARBA" id="ARBA00022737"/>
    </source>
</evidence>
<reference evidence="4 5" key="1">
    <citation type="submission" date="2020-08" db="EMBL/GenBank/DDBJ databases">
        <title>Genome public.</title>
        <authorList>
            <person name="Liu C."/>
            <person name="Sun Q."/>
        </authorList>
    </citation>
    <scope>NUCLEOTIDE SEQUENCE [LARGE SCALE GENOMIC DNA]</scope>
    <source>
        <strain evidence="4 5">NSJ-79</strain>
    </source>
</reference>
<feature type="repeat" description="TPR" evidence="3">
    <location>
        <begin position="375"/>
        <end position="408"/>
    </location>
</feature>
<dbReference type="EMBL" id="JACOOJ010000041">
    <property type="protein sequence ID" value="MBC5634574.1"/>
    <property type="molecule type" value="Genomic_DNA"/>
</dbReference>
<keyword evidence="2 3" id="KW-0802">TPR repeat</keyword>
<organism evidence="4 5">
    <name type="scientific">Parabacteroides hominis</name>
    <dbReference type="NCBI Taxonomy" id="2763057"/>
    <lineage>
        <taxon>Bacteria</taxon>
        <taxon>Pseudomonadati</taxon>
        <taxon>Bacteroidota</taxon>
        <taxon>Bacteroidia</taxon>
        <taxon>Bacteroidales</taxon>
        <taxon>Tannerellaceae</taxon>
        <taxon>Parabacteroides</taxon>
    </lineage>
</organism>
<evidence type="ECO:0000313" key="4">
    <source>
        <dbReference type="EMBL" id="MBC5634574.1"/>
    </source>
</evidence>
<evidence type="ECO:0000313" key="5">
    <source>
        <dbReference type="Proteomes" id="UP000651475"/>
    </source>
</evidence>
<dbReference type="PANTHER" id="PTHR44186">
    <property type="match status" value="1"/>
</dbReference>
<feature type="repeat" description="TPR" evidence="3">
    <location>
        <begin position="196"/>
        <end position="229"/>
    </location>
</feature>
<keyword evidence="5" id="KW-1185">Reference proteome</keyword>
<dbReference type="SMART" id="SM00028">
    <property type="entry name" value="TPR"/>
    <property type="match status" value="5"/>
</dbReference>